<dbReference type="Proteomes" id="UP000265618">
    <property type="component" value="Unassembled WGS sequence"/>
</dbReference>
<name>A0A9K3GQ78_9EUKA</name>
<feature type="signal peptide" evidence="1">
    <location>
        <begin position="1"/>
        <end position="18"/>
    </location>
</feature>
<dbReference type="EMBL" id="BDIP01006483">
    <property type="protein sequence ID" value="GIQ90660.1"/>
    <property type="molecule type" value="Genomic_DNA"/>
</dbReference>
<keyword evidence="1" id="KW-0732">Signal</keyword>
<comment type="caution">
    <text evidence="2">The sequence shown here is derived from an EMBL/GenBank/DDBJ whole genome shotgun (WGS) entry which is preliminary data.</text>
</comment>
<protein>
    <submittedName>
        <fullName evidence="2">Uncharacterized protein</fullName>
    </submittedName>
</protein>
<sequence length="166" mass="18420">MIVLIFLLLTLWVGNALGLHREDSLECQVFLSTPADDPRAVCVDFDSDGVARLTYMEDYDDRSRWRSCSDSDFLLLTPDECLSGHYEDDPDGCEGLGFVYSTSNQACWYPERPGSHPRFVYPDVKAVSSDATAAPVASAKTVSDMVRVTKEIVDPTDFTTPIHTVT</sequence>
<proteinExistence type="predicted"/>
<gene>
    <name evidence="2" type="ORF">KIPB_013534</name>
</gene>
<keyword evidence="3" id="KW-1185">Reference proteome</keyword>
<accession>A0A9K3GQ78</accession>
<evidence type="ECO:0000313" key="3">
    <source>
        <dbReference type="Proteomes" id="UP000265618"/>
    </source>
</evidence>
<reference evidence="2 3" key="1">
    <citation type="journal article" date="2018" name="PLoS ONE">
        <title>The draft genome of Kipferlia bialata reveals reductive genome evolution in fornicate parasites.</title>
        <authorList>
            <person name="Tanifuji G."/>
            <person name="Takabayashi S."/>
            <person name="Kume K."/>
            <person name="Takagi M."/>
            <person name="Nakayama T."/>
            <person name="Kamikawa R."/>
            <person name="Inagaki Y."/>
            <person name="Hashimoto T."/>
        </authorList>
    </citation>
    <scope>NUCLEOTIDE SEQUENCE [LARGE SCALE GENOMIC DNA]</scope>
    <source>
        <strain evidence="2">NY0173</strain>
    </source>
</reference>
<feature type="non-terminal residue" evidence="2">
    <location>
        <position position="166"/>
    </location>
</feature>
<feature type="chain" id="PRO_5039921470" evidence="1">
    <location>
        <begin position="19"/>
        <end position="166"/>
    </location>
</feature>
<evidence type="ECO:0000313" key="2">
    <source>
        <dbReference type="EMBL" id="GIQ90660.1"/>
    </source>
</evidence>
<evidence type="ECO:0000256" key="1">
    <source>
        <dbReference type="SAM" id="SignalP"/>
    </source>
</evidence>
<dbReference type="AlphaFoldDB" id="A0A9K3GQ78"/>
<organism evidence="2 3">
    <name type="scientific">Kipferlia bialata</name>
    <dbReference type="NCBI Taxonomy" id="797122"/>
    <lineage>
        <taxon>Eukaryota</taxon>
        <taxon>Metamonada</taxon>
        <taxon>Carpediemonas-like organisms</taxon>
        <taxon>Kipferlia</taxon>
    </lineage>
</organism>